<dbReference type="EMBL" id="CAEQ01001581">
    <property type="protein sequence ID" value="CCD14598.1"/>
    <property type="molecule type" value="Genomic_DNA"/>
</dbReference>
<reference evidence="3" key="1">
    <citation type="submission" date="2011-07" db="EMBL/GenBank/DDBJ databases">
        <title>Divergent evolution of antigenic variation in African trypanosomes.</title>
        <authorList>
            <person name="Jackson A.P."/>
            <person name="Berry A."/>
            <person name="Allison H.C."/>
            <person name="Burton P."/>
            <person name="Anderson J."/>
            <person name="Aslett M."/>
            <person name="Brown R."/>
            <person name="Corton N."/>
            <person name="Harris D."/>
            <person name="Hauser H."/>
            <person name="Gamble J."/>
            <person name="Gilderthorp R."/>
            <person name="McQuillan J."/>
            <person name="Quail M.A."/>
            <person name="Sanders M."/>
            <person name="Van Tonder A."/>
            <person name="Ginger M.L."/>
            <person name="Donelson J.E."/>
            <person name="Field M.C."/>
            <person name="Barry J.D."/>
            <person name="Berriman M."/>
            <person name="Hertz-Fowler C."/>
        </authorList>
    </citation>
    <scope>NUCLEOTIDE SEQUENCE [LARGE SCALE GENOMIC DNA]</scope>
    <source>
        <strain evidence="3">IL3000</strain>
    </source>
</reference>
<sequence>MVSVERDVPILKCVVIKFESVLFPQPLVPPQNTTSARRCWTTACAARQRGSGATVMCFPRSSCVRSLGMHLSELCLVPIKGDPCLGAGKWFPPRNGRGLPGSSPTNERISSGEPTFPS</sequence>
<dbReference type="Proteomes" id="UP000000702">
    <property type="component" value="Unassembled WGS sequence"/>
</dbReference>
<accession>F9WBG5</accession>
<proteinExistence type="predicted"/>
<evidence type="ECO:0000313" key="3">
    <source>
        <dbReference type="Proteomes" id="UP000000702"/>
    </source>
</evidence>
<evidence type="ECO:0000256" key="1">
    <source>
        <dbReference type="SAM" id="MobiDB-lite"/>
    </source>
</evidence>
<comment type="caution">
    <text evidence="2">The sequence shown here is derived from an EMBL/GenBank/DDBJ whole genome shotgun (WGS) entry which is preliminary data.</text>
</comment>
<keyword evidence="3" id="KW-1185">Reference proteome</keyword>
<name>F9WBG5_TRYCI</name>
<dbReference type="AlphaFoldDB" id="F9WBG5"/>
<dbReference type="VEuPathDB" id="TriTrypDB:TcIL3000_0_52020"/>
<feature type="non-terminal residue" evidence="2">
    <location>
        <position position="118"/>
    </location>
</feature>
<gene>
    <name evidence="2" type="ORF">TCIL3000_0_52020</name>
</gene>
<protein>
    <submittedName>
        <fullName evidence="2">WGS project CAEQ00000000 data, annotated contig 2106</fullName>
    </submittedName>
</protein>
<feature type="region of interest" description="Disordered" evidence="1">
    <location>
        <begin position="94"/>
        <end position="118"/>
    </location>
</feature>
<organism evidence="2 3">
    <name type="scientific">Trypanosoma congolense (strain IL3000)</name>
    <dbReference type="NCBI Taxonomy" id="1068625"/>
    <lineage>
        <taxon>Eukaryota</taxon>
        <taxon>Discoba</taxon>
        <taxon>Euglenozoa</taxon>
        <taxon>Kinetoplastea</taxon>
        <taxon>Metakinetoplastina</taxon>
        <taxon>Trypanosomatida</taxon>
        <taxon>Trypanosomatidae</taxon>
        <taxon>Trypanosoma</taxon>
        <taxon>Nannomonas</taxon>
    </lineage>
</organism>
<evidence type="ECO:0000313" key="2">
    <source>
        <dbReference type="EMBL" id="CCD14598.1"/>
    </source>
</evidence>
<feature type="compositionally biased region" description="Polar residues" evidence="1">
    <location>
        <begin position="102"/>
        <end position="118"/>
    </location>
</feature>
<reference evidence="2 3" key="2">
    <citation type="journal article" date="2012" name="Proc. Natl. Acad. Sci. U.S.A.">
        <title>Antigenic diversity is generated by distinct evolutionary mechanisms in African trypanosome species.</title>
        <authorList>
            <person name="Jackson A.P."/>
            <person name="Berry A."/>
            <person name="Aslett M."/>
            <person name="Allison H.C."/>
            <person name="Burton P."/>
            <person name="Vavrova-Anderson J."/>
            <person name="Brown R."/>
            <person name="Browne H."/>
            <person name="Corton N."/>
            <person name="Hauser H."/>
            <person name="Gamble J."/>
            <person name="Gilderthorp R."/>
            <person name="Marcello L."/>
            <person name="McQuillan J."/>
            <person name="Otto T.D."/>
            <person name="Quail M.A."/>
            <person name="Sanders M.J."/>
            <person name="van Tonder A."/>
            <person name="Ginger M.L."/>
            <person name="Field M.C."/>
            <person name="Barry J.D."/>
            <person name="Hertz-Fowler C."/>
            <person name="Berriman M."/>
        </authorList>
    </citation>
    <scope>NUCLEOTIDE SEQUENCE [LARGE SCALE GENOMIC DNA]</scope>
    <source>
        <strain evidence="2 3">IL3000</strain>
    </source>
</reference>